<accession>A0A2A4F2W3</accession>
<evidence type="ECO:0000256" key="1">
    <source>
        <dbReference type="SAM" id="MobiDB-lite"/>
    </source>
</evidence>
<feature type="compositionally biased region" description="Basic and acidic residues" evidence="1">
    <location>
        <begin position="104"/>
        <end position="117"/>
    </location>
</feature>
<gene>
    <name evidence="2" type="ORF">BWP39_09430</name>
</gene>
<evidence type="ECO:0000313" key="2">
    <source>
        <dbReference type="EMBL" id="PCE27000.1"/>
    </source>
</evidence>
<feature type="compositionally biased region" description="Basic residues" evidence="1">
    <location>
        <begin position="93"/>
        <end position="103"/>
    </location>
</feature>
<organism evidence="2 3">
    <name type="scientific">Paraburkholderia acidicola</name>
    <dbReference type="NCBI Taxonomy" id="1912599"/>
    <lineage>
        <taxon>Bacteria</taxon>
        <taxon>Pseudomonadati</taxon>
        <taxon>Pseudomonadota</taxon>
        <taxon>Betaproteobacteria</taxon>
        <taxon>Burkholderiales</taxon>
        <taxon>Burkholderiaceae</taxon>
        <taxon>Paraburkholderia</taxon>
    </lineage>
</organism>
<name>A0A2A4F2W3_9BURK</name>
<protein>
    <submittedName>
        <fullName evidence="2">Uncharacterized protein</fullName>
    </submittedName>
</protein>
<evidence type="ECO:0000313" key="3">
    <source>
        <dbReference type="Proteomes" id="UP000218022"/>
    </source>
</evidence>
<dbReference type="EMBL" id="MTZV01000003">
    <property type="protein sequence ID" value="PCE27000.1"/>
    <property type="molecule type" value="Genomic_DNA"/>
</dbReference>
<reference evidence="2 3" key="1">
    <citation type="submission" date="2017-01" db="EMBL/GenBank/DDBJ databases">
        <title>Whole-Genome Shotgun Sequencing of Two beta-Proteobacterial Species in Search of the Bulgecin Biosynthetic Cluster.</title>
        <authorList>
            <person name="Horsman M.E."/>
            <person name="Marous D.R."/>
            <person name="Li R."/>
            <person name="Oliver R.A."/>
            <person name="Byun B."/>
            <person name="Emrich S.J."/>
            <person name="Boggess B."/>
            <person name="Townsend C.A."/>
            <person name="Mobashery S."/>
        </authorList>
    </citation>
    <scope>NUCLEOTIDE SEQUENCE [LARGE SCALE GENOMIC DNA]</scope>
    <source>
        <strain evidence="2 3">ATCC 31363</strain>
    </source>
</reference>
<feature type="compositionally biased region" description="Polar residues" evidence="1">
    <location>
        <begin position="121"/>
        <end position="132"/>
    </location>
</feature>
<proteinExistence type="predicted"/>
<feature type="region of interest" description="Disordered" evidence="1">
    <location>
        <begin position="71"/>
        <end position="132"/>
    </location>
</feature>
<dbReference type="AlphaFoldDB" id="A0A2A4F2W3"/>
<comment type="caution">
    <text evidence="2">The sequence shown here is derived from an EMBL/GenBank/DDBJ whole genome shotgun (WGS) entry which is preliminary data.</text>
</comment>
<sequence>MACLVRLGADDSTGGPRRLLRGRQADRVAVDIALPHRLASGSIEVTGRSRSRQAIANTPIPVDAIRLNPCPRHPATAIESSVRHESVLEIRGAHRNRYCNRNRNRNDRNNRNTRQPDDSAQDASTTICGKTS</sequence>
<feature type="compositionally biased region" description="Basic and acidic residues" evidence="1">
    <location>
        <begin position="81"/>
        <end position="92"/>
    </location>
</feature>
<dbReference type="Proteomes" id="UP000218022">
    <property type="component" value="Unassembled WGS sequence"/>
</dbReference>